<evidence type="ECO:0000313" key="9">
    <source>
        <dbReference type="EMBL" id="EHR38235.1"/>
    </source>
</evidence>
<evidence type="ECO:0000256" key="7">
    <source>
        <dbReference type="ARBA" id="ARBA00023214"/>
    </source>
</evidence>
<keyword evidence="6 8" id="KW-0472">Membrane</keyword>
<evidence type="ECO:0000256" key="5">
    <source>
        <dbReference type="ARBA" id="ARBA00023065"/>
    </source>
</evidence>
<dbReference type="HOGENOM" id="CLU_015263_7_4_9"/>
<keyword evidence="5" id="KW-0406">Ion transport</keyword>
<evidence type="ECO:0000256" key="1">
    <source>
        <dbReference type="ARBA" id="ARBA00004141"/>
    </source>
</evidence>
<dbReference type="SUPFAM" id="SSF81340">
    <property type="entry name" value="Clc chloride channel"/>
    <property type="match status" value="1"/>
</dbReference>
<dbReference type="AlphaFoldDB" id="H3NHI0"/>
<evidence type="ECO:0000256" key="8">
    <source>
        <dbReference type="SAM" id="Phobius"/>
    </source>
</evidence>
<keyword evidence="10" id="KW-1185">Reference proteome</keyword>
<organism evidence="9 10">
    <name type="scientific">Facklamia languida CCUG 37842</name>
    <dbReference type="NCBI Taxonomy" id="883113"/>
    <lineage>
        <taxon>Bacteria</taxon>
        <taxon>Bacillati</taxon>
        <taxon>Bacillota</taxon>
        <taxon>Bacilli</taxon>
        <taxon>Lactobacillales</taxon>
        <taxon>Aerococcaceae</taxon>
        <taxon>Facklamia</taxon>
    </lineage>
</organism>
<feature type="transmembrane region" description="Helical" evidence="8">
    <location>
        <begin position="255"/>
        <end position="276"/>
    </location>
</feature>
<dbReference type="PRINTS" id="PR00762">
    <property type="entry name" value="CLCHANNEL"/>
</dbReference>
<feature type="transmembrane region" description="Helical" evidence="8">
    <location>
        <begin position="97"/>
        <end position="116"/>
    </location>
</feature>
<dbReference type="EMBL" id="AGEG01000002">
    <property type="protein sequence ID" value="EHR38235.1"/>
    <property type="molecule type" value="Genomic_DNA"/>
</dbReference>
<feature type="transmembrane region" description="Helical" evidence="8">
    <location>
        <begin position="52"/>
        <end position="71"/>
    </location>
</feature>
<keyword evidence="4 8" id="KW-1133">Transmembrane helix</keyword>
<evidence type="ECO:0000256" key="2">
    <source>
        <dbReference type="ARBA" id="ARBA00022448"/>
    </source>
</evidence>
<evidence type="ECO:0000256" key="4">
    <source>
        <dbReference type="ARBA" id="ARBA00022989"/>
    </source>
</evidence>
<name>H3NHI0_9LACT</name>
<comment type="subcellular location">
    <subcellularLocation>
        <location evidence="1">Membrane</location>
        <topology evidence="1">Multi-pass membrane protein</topology>
    </subcellularLocation>
</comment>
<dbReference type="OrthoDB" id="9812438at2"/>
<evidence type="ECO:0000256" key="3">
    <source>
        <dbReference type="ARBA" id="ARBA00022692"/>
    </source>
</evidence>
<dbReference type="GO" id="GO:0005886">
    <property type="term" value="C:plasma membrane"/>
    <property type="evidence" value="ECO:0007669"/>
    <property type="project" value="TreeGrafter"/>
</dbReference>
<protein>
    <recommendedName>
        <fullName evidence="11">Chloride channel protein</fullName>
    </recommendedName>
</protein>
<dbReference type="InterPro" id="IPR001807">
    <property type="entry name" value="ClC"/>
</dbReference>
<dbReference type="Gene3D" id="1.10.3080.10">
    <property type="entry name" value="Clc chloride channel"/>
    <property type="match status" value="1"/>
</dbReference>
<dbReference type="STRING" id="883113.HMPREF9708_00319"/>
<keyword evidence="7" id="KW-0868">Chloride</keyword>
<feature type="transmembrane region" description="Helical" evidence="8">
    <location>
        <begin position="184"/>
        <end position="203"/>
    </location>
</feature>
<gene>
    <name evidence="9" type="ORF">HMPREF9708_00319</name>
</gene>
<evidence type="ECO:0008006" key="11">
    <source>
        <dbReference type="Google" id="ProtNLM"/>
    </source>
</evidence>
<comment type="caution">
    <text evidence="9">The sequence shown here is derived from an EMBL/GenBank/DDBJ whole genome shotgun (WGS) entry which is preliminary data.</text>
</comment>
<evidence type="ECO:0000256" key="6">
    <source>
        <dbReference type="ARBA" id="ARBA00023136"/>
    </source>
</evidence>
<proteinExistence type="predicted"/>
<feature type="transmembrane region" description="Helical" evidence="8">
    <location>
        <begin position="149"/>
        <end position="172"/>
    </location>
</feature>
<dbReference type="PANTHER" id="PTHR45711:SF6">
    <property type="entry name" value="CHLORIDE CHANNEL PROTEIN"/>
    <property type="match status" value="1"/>
</dbReference>
<dbReference type="eggNOG" id="COG0038">
    <property type="taxonomic scope" value="Bacteria"/>
</dbReference>
<reference evidence="9 10" key="1">
    <citation type="submission" date="2012-01" db="EMBL/GenBank/DDBJ databases">
        <title>The Genome Sequence of Facklamia languida CCUG 37842.</title>
        <authorList>
            <consortium name="The Broad Institute Genome Sequencing Platform"/>
            <person name="Earl A."/>
            <person name="Ward D."/>
            <person name="Feldgarden M."/>
            <person name="Gevers D."/>
            <person name="Huys G."/>
            <person name="Young S.K."/>
            <person name="Zeng Q."/>
            <person name="Gargeya S."/>
            <person name="Fitzgerald M."/>
            <person name="Haas B."/>
            <person name="Abouelleil A."/>
            <person name="Alvarado L."/>
            <person name="Arachchi H.M."/>
            <person name="Berlin A."/>
            <person name="Chapman S.B."/>
            <person name="Gearin G."/>
            <person name="Goldberg J."/>
            <person name="Griggs A."/>
            <person name="Gujja S."/>
            <person name="Hansen M."/>
            <person name="Heiman D."/>
            <person name="Howarth C."/>
            <person name="Larimer J."/>
            <person name="Lui A."/>
            <person name="MacDonald P.J.P."/>
            <person name="McCowen C."/>
            <person name="Montmayeur A."/>
            <person name="Murphy C."/>
            <person name="Neiman D."/>
            <person name="Pearson M."/>
            <person name="Priest M."/>
            <person name="Roberts A."/>
            <person name="Saif S."/>
            <person name="Shea T."/>
            <person name="Sisk P."/>
            <person name="Stolte C."/>
            <person name="Sykes S."/>
            <person name="Wortman J."/>
            <person name="Nusbaum C."/>
            <person name="Birren B."/>
        </authorList>
    </citation>
    <scope>NUCLEOTIDE SEQUENCE [LARGE SCALE GENOMIC DNA]</scope>
    <source>
        <strain evidence="9 10">CCUG 37842</strain>
    </source>
</reference>
<accession>H3NHI0</accession>
<dbReference type="RefSeq" id="WP_006308261.1">
    <property type="nucleotide sequence ID" value="NZ_JH601133.1"/>
</dbReference>
<keyword evidence="3 8" id="KW-0812">Transmembrane</keyword>
<dbReference type="Proteomes" id="UP000006190">
    <property type="component" value="Unassembled WGS sequence"/>
</dbReference>
<dbReference type="CDD" id="cd01031">
    <property type="entry name" value="EriC"/>
    <property type="match status" value="1"/>
</dbReference>
<dbReference type="Pfam" id="PF00654">
    <property type="entry name" value="Voltage_CLC"/>
    <property type="match status" value="1"/>
</dbReference>
<keyword evidence="2" id="KW-0813">Transport</keyword>
<evidence type="ECO:0000313" key="10">
    <source>
        <dbReference type="Proteomes" id="UP000006190"/>
    </source>
</evidence>
<feature type="transmembrane region" description="Helical" evidence="8">
    <location>
        <begin position="12"/>
        <end position="32"/>
    </location>
</feature>
<feature type="transmembrane region" description="Helical" evidence="8">
    <location>
        <begin position="223"/>
        <end position="243"/>
    </location>
</feature>
<dbReference type="PANTHER" id="PTHR45711">
    <property type="entry name" value="CHLORIDE CHANNEL PROTEIN"/>
    <property type="match status" value="1"/>
</dbReference>
<dbReference type="PATRIC" id="fig|883113.3.peg.323"/>
<dbReference type="GO" id="GO:0005247">
    <property type="term" value="F:voltage-gated chloride channel activity"/>
    <property type="evidence" value="ECO:0007669"/>
    <property type="project" value="TreeGrafter"/>
</dbReference>
<dbReference type="InterPro" id="IPR014743">
    <property type="entry name" value="Cl-channel_core"/>
</dbReference>
<sequence length="437" mass="46595">MKQTVIQVRSLLLALVTGIITGLIVGAFRIGIQLIAHFNFDLLLASQASFKSGFIFCGVFLALALFAGYCVSREPNIGGSGIPQVAGQISGQLHQKWYRVLFFKFFGGLATIGSGLTLGREGPSVQIGATIGQGIGQISNSSRRLTNALIAGAAGGGLAAAFNAPLSGLIFIVEELYHRTGRNLFLYGGLTVISAAITANKLLGINPSIPIPRFIDFDVPNLFLSVILGCIIGFSGVLFNYLIIHGKMVYGKWQVPAWVKALIPFAVTACFLFLDLRLYGSGDELIQFPFGHNESLLTLIYLYLVKLILLVLAFCSGIPGGIFFPLLAIGSLVGNIYGSFLHEIGIVSAEVIPYFAVLAMSSHFSAIVRAPLTGIILIAEMTGASLPWLLPIIIASYTAHIVADFLGSPPIYTSLLDLLLQNRKASPLSESIKSEGA</sequence>